<dbReference type="InterPro" id="IPR041069">
    <property type="entry name" value="FeoB_Cyto"/>
</dbReference>
<keyword evidence="16" id="KW-0460">Magnesium</keyword>
<feature type="transmembrane region" description="Helical" evidence="17">
    <location>
        <begin position="609"/>
        <end position="631"/>
    </location>
</feature>
<evidence type="ECO:0000256" key="7">
    <source>
        <dbReference type="ARBA" id="ARBA00022692"/>
    </source>
</evidence>
<keyword evidence="7 17" id="KW-0812">Transmembrane</keyword>
<keyword evidence="20" id="KW-1185">Reference proteome</keyword>
<evidence type="ECO:0000256" key="2">
    <source>
        <dbReference type="ARBA" id="ARBA00004429"/>
    </source>
</evidence>
<evidence type="ECO:0000256" key="9">
    <source>
        <dbReference type="ARBA" id="ARBA00022989"/>
    </source>
</evidence>
<evidence type="ECO:0000256" key="10">
    <source>
        <dbReference type="ARBA" id="ARBA00023004"/>
    </source>
</evidence>
<evidence type="ECO:0000256" key="5">
    <source>
        <dbReference type="ARBA" id="ARBA00022496"/>
    </source>
</evidence>
<name>K8Z9R5_9ENTE</name>
<dbReference type="NCBIfam" id="TIGR00437">
    <property type="entry name" value="feoB"/>
    <property type="match status" value="1"/>
</dbReference>
<feature type="binding site" evidence="15">
    <location>
        <begin position="32"/>
        <end position="36"/>
    </location>
    <ligand>
        <name>GTP</name>
        <dbReference type="ChEBI" id="CHEBI:37565"/>
        <label>1</label>
    </ligand>
</feature>
<evidence type="ECO:0000256" key="3">
    <source>
        <dbReference type="ARBA" id="ARBA00022448"/>
    </source>
</evidence>
<evidence type="ECO:0000256" key="14">
    <source>
        <dbReference type="NCBIfam" id="TIGR00437"/>
    </source>
</evidence>
<dbReference type="PANTHER" id="PTHR43185">
    <property type="entry name" value="FERROUS IRON TRANSPORT PROTEIN B"/>
    <property type="match status" value="1"/>
</dbReference>
<evidence type="ECO:0000256" key="13">
    <source>
        <dbReference type="ARBA" id="ARBA00023136"/>
    </source>
</evidence>
<dbReference type="Gene3D" id="1.10.287.1770">
    <property type="match status" value="1"/>
</dbReference>
<comment type="function">
    <text evidence="1 17">Probable transporter of a GTP-driven Fe(2+) uptake system.</text>
</comment>
<dbReference type="GO" id="GO:0005886">
    <property type="term" value="C:plasma membrane"/>
    <property type="evidence" value="ECO:0007669"/>
    <property type="project" value="UniProtKB-SubCell"/>
</dbReference>
<feature type="domain" description="FeoB-type G" evidence="18">
    <location>
        <begin position="1"/>
        <end position="161"/>
    </location>
</feature>
<feature type="transmembrane region" description="Helical" evidence="17">
    <location>
        <begin position="544"/>
        <end position="562"/>
    </location>
</feature>
<keyword evidence="3 17" id="KW-0813">Transport</keyword>
<comment type="similarity">
    <text evidence="17">Belongs to the TRAFAC class TrmE-Era-EngA-EngB-Septin-like GTPase superfamily. FeoB GTPase (TC 9.A.8) family.</text>
</comment>
<sequence>MKIALVGEPNTGKTSLFNLLTGSDQFVGNWPGVTVEQKRGYYQKNKEIELIDLPGIYSLSPYTAEEKVAQNYIIDEKPDLLLNIIDGSNLERNLYLTLQFIDLNLPMTIAVNMLDTMKKEGVQLDNHRLSNLLGVPVTNINAVNGKGIDHLMICAQKTAKEEQVPNRLEYDSRLEAAIQEVITLLQKEEVEHPRYYRWYALKLLERDETVKDRLELSNATQKEIDDIIKMLEMLFKDDIVSIIINERYACVEKIVKQCVYQTEKGTIWSERLDRLVTNRFLALPIFALVIWFVYFLSIQTIGTMGTDWLNDVVFGEWIPNGLDHLFQQWSVSPWLQSLVIDGIVAGVGSVLGFLPQLVMLFLCLAFLEDCGYMARIAYILDYFFRKIGLSGKSFIPMLISTGCGVPGIMSCRTIENEKERQMTIALTTFMPCSAKLAIIGLVAGAFFPNNSFVAPLTYFICFGVIILSGLLLKKTKYFQKDRSVFLMELPVYHWPTFKNLWRQTWHNSSAFVKKAGTIIFLCSMILWFTSNFNFMGQMVPEEDSILAIIGKAIAFIFAPLGFGDWKATVAVFVGLSAKENVVNTLGVLYHQTVNTDNGQELWTILRQVYTPLAGFSFLLFNLICAPCFAAIGAMKRELGSMRLAIHVILFQCGLAYVISFIVYQLGSVFLTGEWTLWSWIAIALCLVLIYLIIRKERKEQAVWEISL</sequence>
<feature type="transmembrane region" description="Helical" evidence="17">
    <location>
        <begin position="674"/>
        <end position="693"/>
    </location>
</feature>
<dbReference type="CDD" id="cd01879">
    <property type="entry name" value="FeoB"/>
    <property type="match status" value="1"/>
</dbReference>
<gene>
    <name evidence="19" type="ORF">C683_0381</name>
</gene>
<dbReference type="PATRIC" id="fig|1234409.3.peg.348"/>
<dbReference type="Pfam" id="PF17910">
    <property type="entry name" value="FeoB_Cyto"/>
    <property type="match status" value="1"/>
</dbReference>
<evidence type="ECO:0000256" key="6">
    <source>
        <dbReference type="ARBA" id="ARBA00022519"/>
    </source>
</evidence>
<feature type="binding site" evidence="15">
    <location>
        <begin position="52"/>
        <end position="55"/>
    </location>
    <ligand>
        <name>GTP</name>
        <dbReference type="ChEBI" id="CHEBI:37565"/>
        <label>1</label>
    </ligand>
</feature>
<dbReference type="EMBL" id="AMYT01000011">
    <property type="protein sequence ID" value="EKU27600.1"/>
    <property type="molecule type" value="Genomic_DNA"/>
</dbReference>
<protein>
    <recommendedName>
        <fullName evidence="14 17">Ferrous iron transport protein B</fullName>
    </recommendedName>
</protein>
<dbReference type="PROSITE" id="PS51711">
    <property type="entry name" value="G_FEOB"/>
    <property type="match status" value="1"/>
</dbReference>
<evidence type="ECO:0000256" key="11">
    <source>
        <dbReference type="ARBA" id="ARBA00023065"/>
    </source>
</evidence>
<dbReference type="InterPro" id="IPR050860">
    <property type="entry name" value="FeoB_GTPase"/>
</dbReference>
<keyword evidence="5 17" id="KW-0410">Iron transport</keyword>
<evidence type="ECO:0000259" key="18">
    <source>
        <dbReference type="PROSITE" id="PS51711"/>
    </source>
</evidence>
<feature type="transmembrane region" description="Helical" evidence="17">
    <location>
        <begin position="643"/>
        <end position="662"/>
    </location>
</feature>
<dbReference type="InterPro" id="IPR003373">
    <property type="entry name" value="Fe2_transport_prot-B"/>
</dbReference>
<organism evidence="19 20">
    <name type="scientific">Catellicoccus marimammalium M35/04/3</name>
    <dbReference type="NCBI Taxonomy" id="1234409"/>
    <lineage>
        <taxon>Bacteria</taxon>
        <taxon>Bacillati</taxon>
        <taxon>Bacillota</taxon>
        <taxon>Bacilli</taxon>
        <taxon>Lactobacillales</taxon>
        <taxon>Enterococcaceae</taxon>
        <taxon>Catellicoccus</taxon>
    </lineage>
</organism>
<feature type="binding site" evidence="16">
    <location>
        <position position="21"/>
    </location>
    <ligand>
        <name>Mg(2+)</name>
        <dbReference type="ChEBI" id="CHEBI:18420"/>
        <label>2</label>
    </ligand>
</feature>
<dbReference type="GO" id="GO:0015093">
    <property type="term" value="F:ferrous iron transmembrane transporter activity"/>
    <property type="evidence" value="ECO:0007669"/>
    <property type="project" value="UniProtKB-UniRule"/>
</dbReference>
<accession>K8Z9R5</accession>
<dbReference type="RefSeq" id="WP_009488820.1">
    <property type="nucleotide sequence ID" value="NZ_AMYT01000011.1"/>
</dbReference>
<dbReference type="STRING" id="1234409.C683_0381"/>
<reference evidence="19 20" key="1">
    <citation type="journal article" date="2013" name="Genome Announc.">
        <title>Draft Genome Sequence of Catellicoccus marimammalium, a Novel Species Commonly Found in Gull Feces.</title>
        <authorList>
            <person name="Weigand M.R."/>
            <person name="Ryu H."/>
            <person name="Bozcek L."/>
            <person name="Konstantinidis K.T."/>
            <person name="Santo Domingo J.W."/>
        </authorList>
    </citation>
    <scope>NUCLEOTIDE SEQUENCE [LARGE SCALE GENOMIC DNA]</scope>
    <source>
        <strain evidence="19 20">M35/04/3</strain>
    </source>
</reference>
<dbReference type="OrthoDB" id="9809127at2"/>
<evidence type="ECO:0000313" key="20">
    <source>
        <dbReference type="Proteomes" id="UP000016057"/>
    </source>
</evidence>
<evidence type="ECO:0000256" key="15">
    <source>
        <dbReference type="PIRSR" id="PIRSR603373-1"/>
    </source>
</evidence>
<comment type="subcellular location">
    <subcellularLocation>
        <location evidence="2">Cell inner membrane</location>
        <topology evidence="2">Multi-pass membrane protein</topology>
    </subcellularLocation>
    <subcellularLocation>
        <location evidence="17">Cell membrane</location>
        <topology evidence="17">Multi-pass membrane protein</topology>
    </subcellularLocation>
</comment>
<dbReference type="InterPro" id="IPR011642">
    <property type="entry name" value="Gate_dom"/>
</dbReference>
<proteinExistence type="inferred from homology"/>
<feature type="binding site" evidence="16">
    <location>
        <position position="22"/>
    </location>
    <ligand>
        <name>Mg(2+)</name>
        <dbReference type="ChEBI" id="CHEBI:18420"/>
        <label>1</label>
    </ligand>
</feature>
<keyword evidence="8 15" id="KW-0547">Nucleotide-binding</keyword>
<feature type="binding site" evidence="15">
    <location>
        <begin position="7"/>
        <end position="14"/>
    </location>
    <ligand>
        <name>GTP</name>
        <dbReference type="ChEBI" id="CHEBI:37565"/>
        <label>1</label>
    </ligand>
</feature>
<evidence type="ECO:0000256" key="4">
    <source>
        <dbReference type="ARBA" id="ARBA00022475"/>
    </source>
</evidence>
<keyword evidence="10 17" id="KW-0408">Iron</keyword>
<dbReference type="Gene3D" id="3.40.50.300">
    <property type="entry name" value="P-loop containing nucleotide triphosphate hydrolases"/>
    <property type="match status" value="1"/>
</dbReference>
<keyword evidence="11" id="KW-0406">Ion transport</keyword>
<feature type="transmembrane region" description="Helical" evidence="17">
    <location>
        <begin position="569"/>
        <end position="589"/>
    </location>
</feature>
<feature type="transmembrane region" description="Helical" evidence="17">
    <location>
        <begin position="422"/>
        <end position="446"/>
    </location>
</feature>
<evidence type="ECO:0000256" key="17">
    <source>
        <dbReference type="RuleBase" id="RU362098"/>
    </source>
</evidence>
<dbReference type="GO" id="GO:0046872">
    <property type="term" value="F:metal ion binding"/>
    <property type="evidence" value="ECO:0007669"/>
    <property type="project" value="UniProtKB-KW"/>
</dbReference>
<dbReference type="Pfam" id="PF02421">
    <property type="entry name" value="FeoB_N"/>
    <property type="match status" value="1"/>
</dbReference>
<keyword evidence="6" id="KW-0997">Cell inner membrane</keyword>
<feature type="transmembrane region" description="Helical" evidence="17">
    <location>
        <begin position="511"/>
        <end position="532"/>
    </location>
</feature>
<feature type="transmembrane region" description="Helical" evidence="17">
    <location>
        <begin position="280"/>
        <end position="301"/>
    </location>
</feature>
<dbReference type="GO" id="GO:0005525">
    <property type="term" value="F:GTP binding"/>
    <property type="evidence" value="ECO:0007669"/>
    <property type="project" value="UniProtKB-KW"/>
</dbReference>
<dbReference type="FunFam" id="3.40.50.300:FF:000426">
    <property type="entry name" value="Ferrous iron transport protein B"/>
    <property type="match status" value="1"/>
</dbReference>
<evidence type="ECO:0000256" key="12">
    <source>
        <dbReference type="ARBA" id="ARBA00023134"/>
    </source>
</evidence>
<dbReference type="InterPro" id="IPR027417">
    <property type="entry name" value="P-loop_NTPase"/>
</dbReference>
<dbReference type="InterPro" id="IPR030389">
    <property type="entry name" value="G_FEOB_dom"/>
</dbReference>
<dbReference type="AlphaFoldDB" id="K8Z9R5"/>
<dbReference type="SUPFAM" id="SSF52540">
    <property type="entry name" value="P-loop containing nucleoside triphosphate hydrolases"/>
    <property type="match status" value="1"/>
</dbReference>
<feature type="transmembrane region" description="Helical" evidence="17">
    <location>
        <begin position="343"/>
        <end position="367"/>
    </location>
</feature>
<dbReference type="eggNOG" id="COG0370">
    <property type="taxonomic scope" value="Bacteria"/>
</dbReference>
<feature type="binding site" evidence="16">
    <location>
        <position position="18"/>
    </location>
    <ligand>
        <name>Mg(2+)</name>
        <dbReference type="ChEBI" id="CHEBI:18420"/>
        <label>2</label>
    </ligand>
</feature>
<feature type="transmembrane region" description="Helical" evidence="17">
    <location>
        <begin position="452"/>
        <end position="472"/>
    </location>
</feature>
<keyword evidence="13 17" id="KW-0472">Membrane</keyword>
<keyword evidence="16" id="KW-0479">Metal-binding</keyword>
<dbReference type="InterPro" id="IPR011640">
    <property type="entry name" value="Fe2_transport_prot_B_C"/>
</dbReference>
<keyword evidence="4" id="KW-1003">Cell membrane</keyword>
<keyword evidence="9 17" id="KW-1133">Transmembrane helix</keyword>
<feature type="binding site" evidence="15">
    <location>
        <begin position="112"/>
        <end position="115"/>
    </location>
    <ligand>
        <name>GTP</name>
        <dbReference type="ChEBI" id="CHEBI:37565"/>
        <label>1</label>
    </ligand>
</feature>
<evidence type="ECO:0000256" key="1">
    <source>
        <dbReference type="ARBA" id="ARBA00003926"/>
    </source>
</evidence>
<dbReference type="Pfam" id="PF07664">
    <property type="entry name" value="FeoB_C"/>
    <property type="match status" value="1"/>
</dbReference>
<evidence type="ECO:0000256" key="8">
    <source>
        <dbReference type="ARBA" id="ARBA00022741"/>
    </source>
</evidence>
<evidence type="ECO:0000256" key="16">
    <source>
        <dbReference type="PIRSR" id="PIRSR603373-2"/>
    </source>
</evidence>
<dbReference type="Proteomes" id="UP000016057">
    <property type="component" value="Unassembled WGS sequence"/>
</dbReference>
<evidence type="ECO:0000313" key="19">
    <source>
        <dbReference type="EMBL" id="EKU27600.1"/>
    </source>
</evidence>
<comment type="caution">
    <text evidence="19">The sequence shown here is derived from an EMBL/GenBank/DDBJ whole genome shotgun (WGS) entry which is preliminary data.</text>
</comment>
<keyword evidence="12 15" id="KW-0342">GTP-binding</keyword>
<dbReference type="PANTHER" id="PTHR43185:SF1">
    <property type="entry name" value="FE(2+) TRANSPORTER FEOB"/>
    <property type="match status" value="1"/>
</dbReference>
<dbReference type="Pfam" id="PF07670">
    <property type="entry name" value="Gate"/>
    <property type="match status" value="2"/>
</dbReference>